<evidence type="ECO:0000313" key="1">
    <source>
        <dbReference type="EMBL" id="SVD75579.1"/>
    </source>
</evidence>
<sequence>MADFWIIEYTKRLHEEGESNTYETHPQHVAVDVDSVVTIDKTKSKSNH</sequence>
<protein>
    <submittedName>
        <fullName evidence="1">Uncharacterized protein</fullName>
    </submittedName>
</protein>
<feature type="non-terminal residue" evidence="1">
    <location>
        <position position="48"/>
    </location>
</feature>
<proteinExistence type="predicted"/>
<gene>
    <name evidence="1" type="ORF">METZ01_LOCUS428433</name>
</gene>
<reference evidence="1" key="1">
    <citation type="submission" date="2018-05" db="EMBL/GenBank/DDBJ databases">
        <authorList>
            <person name="Lanie J.A."/>
            <person name="Ng W.-L."/>
            <person name="Kazmierczak K.M."/>
            <person name="Andrzejewski T.M."/>
            <person name="Davidsen T.M."/>
            <person name="Wayne K.J."/>
            <person name="Tettelin H."/>
            <person name="Glass J.I."/>
            <person name="Rusch D."/>
            <person name="Podicherti R."/>
            <person name="Tsui H.-C.T."/>
            <person name="Winkler M.E."/>
        </authorList>
    </citation>
    <scope>NUCLEOTIDE SEQUENCE</scope>
</reference>
<name>A0A382XXP7_9ZZZZ</name>
<dbReference type="EMBL" id="UINC01171166">
    <property type="protein sequence ID" value="SVD75579.1"/>
    <property type="molecule type" value="Genomic_DNA"/>
</dbReference>
<accession>A0A382XXP7</accession>
<dbReference type="AlphaFoldDB" id="A0A382XXP7"/>
<organism evidence="1">
    <name type="scientific">marine metagenome</name>
    <dbReference type="NCBI Taxonomy" id="408172"/>
    <lineage>
        <taxon>unclassified sequences</taxon>
        <taxon>metagenomes</taxon>
        <taxon>ecological metagenomes</taxon>
    </lineage>
</organism>